<evidence type="ECO:0000313" key="3">
    <source>
        <dbReference type="Proteomes" id="UP001627154"/>
    </source>
</evidence>
<accession>A0ABD2XCL5</accession>
<name>A0ABD2XCL5_9HYME</name>
<reference evidence="2 3" key="1">
    <citation type="journal article" date="2024" name="bioRxiv">
        <title>A reference genome for Trichogramma kaykai: A tiny desert-dwelling parasitoid wasp with competing sex-ratio distorters.</title>
        <authorList>
            <person name="Culotta J."/>
            <person name="Lindsey A.R."/>
        </authorList>
    </citation>
    <scope>NUCLEOTIDE SEQUENCE [LARGE SCALE GENOMIC DNA]</scope>
    <source>
        <strain evidence="2 3">KSX58</strain>
    </source>
</reference>
<evidence type="ECO:0000313" key="2">
    <source>
        <dbReference type="EMBL" id="KAL3402598.1"/>
    </source>
</evidence>
<keyword evidence="3" id="KW-1185">Reference proteome</keyword>
<comment type="caution">
    <text evidence="2">The sequence shown here is derived from an EMBL/GenBank/DDBJ whole genome shotgun (WGS) entry which is preliminary data.</text>
</comment>
<evidence type="ECO:0000256" key="1">
    <source>
        <dbReference type="SAM" id="MobiDB-lite"/>
    </source>
</evidence>
<feature type="region of interest" description="Disordered" evidence="1">
    <location>
        <begin position="1"/>
        <end position="26"/>
    </location>
</feature>
<gene>
    <name evidence="2" type="ORF">TKK_004532</name>
</gene>
<dbReference type="AlphaFoldDB" id="A0ABD2XCL5"/>
<dbReference type="Proteomes" id="UP001627154">
    <property type="component" value="Unassembled WGS sequence"/>
</dbReference>
<organism evidence="2 3">
    <name type="scientific">Trichogramma kaykai</name>
    <dbReference type="NCBI Taxonomy" id="54128"/>
    <lineage>
        <taxon>Eukaryota</taxon>
        <taxon>Metazoa</taxon>
        <taxon>Ecdysozoa</taxon>
        <taxon>Arthropoda</taxon>
        <taxon>Hexapoda</taxon>
        <taxon>Insecta</taxon>
        <taxon>Pterygota</taxon>
        <taxon>Neoptera</taxon>
        <taxon>Endopterygota</taxon>
        <taxon>Hymenoptera</taxon>
        <taxon>Apocrita</taxon>
        <taxon>Proctotrupomorpha</taxon>
        <taxon>Chalcidoidea</taxon>
        <taxon>Trichogrammatidae</taxon>
        <taxon>Trichogramma</taxon>
    </lineage>
</organism>
<proteinExistence type="predicted"/>
<dbReference type="EMBL" id="JBJJXI010000034">
    <property type="protein sequence ID" value="KAL3402598.1"/>
    <property type="molecule type" value="Genomic_DNA"/>
</dbReference>
<protein>
    <submittedName>
        <fullName evidence="2">Uncharacterized protein</fullName>
    </submittedName>
</protein>
<sequence>MCVLSPKNSTADTSMTLHKSKNTPDSNLTPPAWFVEFEVNMNANFDRLLARMAVINERLDKVAQTQLKQGAAIVYLAN</sequence>